<dbReference type="GO" id="GO:0047992">
    <property type="term" value="F:hydroxylysine kinase activity"/>
    <property type="evidence" value="ECO:0007669"/>
    <property type="project" value="UniProtKB-EC"/>
</dbReference>
<dbReference type="PANTHER" id="PTHR21064:SF1">
    <property type="entry name" value="HYDROXYLYSINE KINASE"/>
    <property type="match status" value="1"/>
</dbReference>
<dbReference type="AlphaFoldDB" id="A0A382B0S3"/>
<accession>A0A382B0S3</accession>
<evidence type="ECO:0000256" key="2">
    <source>
        <dbReference type="ARBA" id="ARBA00022490"/>
    </source>
</evidence>
<comment type="catalytic activity">
    <reaction evidence="5">
        <text>(5R)-5-hydroxy-L-lysine + GTP = (5R)-5-phosphooxy-L-lysine + GDP + H(+)</text>
        <dbReference type="Rhea" id="RHEA:19049"/>
        <dbReference type="ChEBI" id="CHEBI:15378"/>
        <dbReference type="ChEBI" id="CHEBI:37565"/>
        <dbReference type="ChEBI" id="CHEBI:57882"/>
        <dbReference type="ChEBI" id="CHEBI:58189"/>
        <dbReference type="ChEBI" id="CHEBI:58357"/>
        <dbReference type="EC" id="2.7.1.81"/>
    </reaction>
</comment>
<protein>
    <recommendedName>
        <fullName evidence="8">Hydroxylysine kinase</fullName>
        <ecNumber evidence="7">2.7.1.81</ecNumber>
    </recommendedName>
</protein>
<keyword evidence="3" id="KW-0808">Transferase</keyword>
<organism evidence="10">
    <name type="scientific">marine metagenome</name>
    <dbReference type="NCBI Taxonomy" id="408172"/>
    <lineage>
        <taxon>unclassified sequences</taxon>
        <taxon>metagenomes</taxon>
        <taxon>ecological metagenomes</taxon>
    </lineage>
</organism>
<proteinExistence type="predicted"/>
<dbReference type="Gene3D" id="3.90.1200.10">
    <property type="match status" value="1"/>
</dbReference>
<sequence>MNTVSTINESLPETERPAFSENEIIPLLKEQYDLCCTVKELPGERDRNYLAQDKIGNLYVLKISNASESLDYLETQNQALECTAKLFDHGRIPSVIPDINGESLSRTCSTSNSSHWTRLVKFVDGIPMAQYRPHTKEFLHELGLMCGTVTKALQEIPMQPPVRRHLWEMHNAKETLQQYIQWIDDRKMRSLVSHFLDLYNDLLTPVEQGLRRGWIHNDCNDYNVLVIPNLHGTPSLGLIDFGDMTHSYLAAEPAAACAYAMLNKAEPLEAAVHLISGFHKKFPLEEKEVEILYPMILIRLCLSVTLGAFQQQKEPDNEYLGISQEPVRKLLENLQDNNVRYVHHLFRGACNYEPSKKADEFRKWQKKPEINFHSLLKDSLTRKNTIVLDLSTGSPLSAKLQWMSVDEQQNYLDLLLQEKKAQTAVGKYSEVRSIYSAEQFCHNSLEGDEKRTIHLGIDIFA</sequence>
<keyword evidence="4" id="KW-0418">Kinase</keyword>
<evidence type="ECO:0000256" key="4">
    <source>
        <dbReference type="ARBA" id="ARBA00022777"/>
    </source>
</evidence>
<evidence type="ECO:0000256" key="7">
    <source>
        <dbReference type="ARBA" id="ARBA00038873"/>
    </source>
</evidence>
<evidence type="ECO:0000256" key="6">
    <source>
        <dbReference type="ARBA" id="ARBA00037368"/>
    </source>
</evidence>
<dbReference type="PANTHER" id="PTHR21064">
    <property type="entry name" value="AMINOGLYCOSIDE PHOSPHOTRANSFERASE DOMAIN-CONTAINING PROTEIN-RELATED"/>
    <property type="match status" value="1"/>
</dbReference>
<comment type="subcellular location">
    <subcellularLocation>
        <location evidence="1">Cytoplasm</location>
    </subcellularLocation>
</comment>
<keyword evidence="2" id="KW-0963">Cytoplasm</keyword>
<dbReference type="InterPro" id="IPR050249">
    <property type="entry name" value="Pseudomonas-type_ThrB"/>
</dbReference>
<dbReference type="SUPFAM" id="SSF56112">
    <property type="entry name" value="Protein kinase-like (PK-like)"/>
    <property type="match status" value="1"/>
</dbReference>
<reference evidence="10" key="1">
    <citation type="submission" date="2018-05" db="EMBL/GenBank/DDBJ databases">
        <authorList>
            <person name="Lanie J.A."/>
            <person name="Ng W.-L."/>
            <person name="Kazmierczak K.M."/>
            <person name="Andrzejewski T.M."/>
            <person name="Davidsen T.M."/>
            <person name="Wayne K.J."/>
            <person name="Tettelin H."/>
            <person name="Glass J.I."/>
            <person name="Rusch D."/>
            <person name="Podicherti R."/>
            <person name="Tsui H.-C.T."/>
            <person name="Winkler M.E."/>
        </authorList>
    </citation>
    <scope>NUCLEOTIDE SEQUENCE</scope>
</reference>
<evidence type="ECO:0000313" key="10">
    <source>
        <dbReference type="EMBL" id="SVB07309.1"/>
    </source>
</evidence>
<feature type="non-terminal residue" evidence="10">
    <location>
        <position position="461"/>
    </location>
</feature>
<evidence type="ECO:0000256" key="3">
    <source>
        <dbReference type="ARBA" id="ARBA00022679"/>
    </source>
</evidence>
<dbReference type="EMBL" id="UINC01027670">
    <property type="protein sequence ID" value="SVB07309.1"/>
    <property type="molecule type" value="Genomic_DNA"/>
</dbReference>
<evidence type="ECO:0000256" key="1">
    <source>
        <dbReference type="ARBA" id="ARBA00004496"/>
    </source>
</evidence>
<evidence type="ECO:0000256" key="8">
    <source>
        <dbReference type="ARBA" id="ARBA00040505"/>
    </source>
</evidence>
<gene>
    <name evidence="10" type="ORF">METZ01_LOCUS160163</name>
</gene>
<dbReference type="Pfam" id="PF01636">
    <property type="entry name" value="APH"/>
    <property type="match status" value="1"/>
</dbReference>
<dbReference type="InterPro" id="IPR011009">
    <property type="entry name" value="Kinase-like_dom_sf"/>
</dbReference>
<dbReference type="EC" id="2.7.1.81" evidence="7"/>
<dbReference type="InterPro" id="IPR002575">
    <property type="entry name" value="Aminoglycoside_PTrfase"/>
</dbReference>
<feature type="domain" description="Aminoglycoside phosphotransferase" evidence="9">
    <location>
        <begin position="39"/>
        <end position="269"/>
    </location>
</feature>
<evidence type="ECO:0000256" key="5">
    <source>
        <dbReference type="ARBA" id="ARBA00036820"/>
    </source>
</evidence>
<dbReference type="GO" id="GO:0005737">
    <property type="term" value="C:cytoplasm"/>
    <property type="evidence" value="ECO:0007669"/>
    <property type="project" value="UniProtKB-SubCell"/>
</dbReference>
<comment type="function">
    <text evidence="6">Catalyzes the GTP-dependent phosphorylation of 5-hydroxy-L-lysine.</text>
</comment>
<evidence type="ECO:0000259" key="9">
    <source>
        <dbReference type="Pfam" id="PF01636"/>
    </source>
</evidence>
<name>A0A382B0S3_9ZZZZ</name>